<dbReference type="InterPro" id="IPR013783">
    <property type="entry name" value="Ig-like_fold"/>
</dbReference>
<protein>
    <recommendedName>
        <fullName evidence="7">Alpha-2-macroglobulin domain-containing protein</fullName>
    </recommendedName>
</protein>
<evidence type="ECO:0008006" key="7">
    <source>
        <dbReference type="Google" id="ProtNLM"/>
    </source>
</evidence>
<comment type="caution">
    <text evidence="2">Lacks conserved residue(s) required for the propagation of feature annotation.</text>
</comment>
<feature type="disulfide bond" evidence="2">
    <location>
        <begin position="686"/>
        <end position="701"/>
    </location>
</feature>
<sequence length="1458" mass="164087">MRSITSRTKLETFCQERFIMFYMFLRHYIVLAPKNITPSSLYNLAVVLYDVESNSVTEDASTQIRATITRNNNQISASKVDITSQLIQLVPLKIPVSIQAGNYVLTVEGVSQHGFVLFRNQTQLQFDPKFLSIIVQTSRPIYRDGQRGVASLQFKLPKLVKNGIWKIWIRAWEQKAEHPIMVENYFTPVFEVIIRTPAYILANEDAIAMRISGMFPSEQFVRGNATLHLFGRRLDGADNTTFSLMKTDHIFINSKVYEYQFPMYKAKEALGQEDNLEIKIEVSLADFLFGETVSGVGLTRVISASLKVRFLSSSPAIFRPGLPFFTQVAVSYEDNERVPTEIFQLATLSISVIMYSETGSQLNIPIIRAGADFNSQQIFEYTDISSNNVTVFLNNLDHDRYLELGVLSFGFDTMPETERIVVSAEFTDKNGRTSVDKLEGLKHYATDGKYISVWTSESSAKTNEYAVFHVRSNFEMEGYQYLVVAKGEVMYAGDGQSLKLSSVATLALPIAKDMAPGFHLLVFTRTRLGEMIFGSCFTPEDGFSEYEMEVEINMGKDLKAERVEVRMSGDEAAFIGVHSVRAVAYEMQAGNEMTKSKVVDNLLQFETSRRSLHRLLRQSRDGQSADESMFFPSMDYGMDAASTIEQNGLFVMSSELIPVKPSAEICLNSSLLPCVTTGCFSTEQKCDGKFDCADNSDEIDCLADSTGDYSYKISRVSRYSWLYDADDGDWAWREIKKNDHEGIEFEPLWPPRMADRWYINAFTVGGTTGFSMLSQPVEYSTKKPFTMHVSGPRTCHRGEQLGLSILLSNNIEVEALVLVTLLSSPDYKFVHVEENGIVSSYNARLTTGDHQVLVYVTPESQKHIDMPVAATIEQGEIEVRITASGQAGYTEALHQLTVIGEGALIKRHTSAFLDLKNRALALDYLDIIVEESPIVPYEEWRRYVFGSPSATITLTSDLIGPLFPTIPLSIESVLERHGKGAEFSVFEFGVNIWVLHYIRLTNQLSPHTLHEILNEVNSLYGLVMRYYNPDGWFSNWDESQPSLWLTNWALRILGHASFPEWENVVFIDPKVFSAGVSWILQFQSSDGSFSEFPPSSFIDSKLAGNTSEIALTAHVLITLSEIVEKGLISGKLRSSAVSALRLAIQYLERQFASISDPYLLTISTYALSITLSSEKELAFWTMQRASRQSIDGLLYWSNKPMATNPIRLENHRPFKQPKLYQENDSKAMEATAWALLVNLHRDGVTDTAEKIMQWIVTQRMTSSGFISTVDTIIALQALTELSFRARILDMTNINVFMETPNGKLKQSLHIGNSSFKQPETVPVLPVWGHVNVRARGSGLALIQLDVSYGIDHEPLRDRPSVPSFKLKVREYYSMHRNKSAITIESCMRWIRKWPSTSAAAVLEIDIPTGYSVVESEAEAVAKSGVHPSLRDAKIVDGKTVWFFDHVSFLLFICQPSLH</sequence>
<dbReference type="CDD" id="cd00112">
    <property type="entry name" value="LDLa"/>
    <property type="match status" value="1"/>
</dbReference>
<dbReference type="SMR" id="A0A482WYB2"/>
<feature type="disulfide bond" evidence="2">
    <location>
        <begin position="674"/>
        <end position="692"/>
    </location>
</feature>
<gene>
    <name evidence="5" type="ORF">LSTR_LSTR006154</name>
</gene>
<dbReference type="InterPro" id="IPR011626">
    <property type="entry name" value="Alpha-macroglobulin_TED"/>
</dbReference>
<dbReference type="STRING" id="195883.A0A482WYB2"/>
<dbReference type="GO" id="GO:0005615">
    <property type="term" value="C:extracellular space"/>
    <property type="evidence" value="ECO:0007669"/>
    <property type="project" value="InterPro"/>
</dbReference>
<proteinExistence type="predicted"/>
<dbReference type="SMART" id="SM00192">
    <property type="entry name" value="LDLa"/>
    <property type="match status" value="1"/>
</dbReference>
<feature type="domain" description="Alpha-2-macroglobulin bait region" evidence="3">
    <location>
        <begin position="451"/>
        <end position="587"/>
    </location>
</feature>
<reference evidence="5 6" key="1">
    <citation type="journal article" date="2017" name="Gigascience">
        <title>Genome sequence of the small brown planthopper, Laodelphax striatellus.</title>
        <authorList>
            <person name="Zhu J."/>
            <person name="Jiang F."/>
            <person name="Wang X."/>
            <person name="Yang P."/>
            <person name="Bao Y."/>
            <person name="Zhao W."/>
            <person name="Wang W."/>
            <person name="Lu H."/>
            <person name="Wang Q."/>
            <person name="Cui N."/>
            <person name="Li J."/>
            <person name="Chen X."/>
            <person name="Luo L."/>
            <person name="Yu J."/>
            <person name="Kang L."/>
            <person name="Cui F."/>
        </authorList>
    </citation>
    <scope>NUCLEOTIDE SEQUENCE [LARGE SCALE GENOMIC DNA]</scope>
    <source>
        <strain evidence="5">Lst14</strain>
    </source>
</reference>
<dbReference type="Pfam" id="PF07678">
    <property type="entry name" value="TED_complement"/>
    <property type="match status" value="1"/>
</dbReference>
<evidence type="ECO:0000313" key="6">
    <source>
        <dbReference type="Proteomes" id="UP000291343"/>
    </source>
</evidence>
<dbReference type="InterPro" id="IPR011625">
    <property type="entry name" value="A2M_N_BRD"/>
</dbReference>
<dbReference type="PANTHER" id="PTHR11412">
    <property type="entry name" value="MACROGLOBULIN / COMPLEMENT"/>
    <property type="match status" value="1"/>
</dbReference>
<dbReference type="SUPFAM" id="SSF57424">
    <property type="entry name" value="LDL receptor-like module"/>
    <property type="match status" value="1"/>
</dbReference>
<evidence type="ECO:0000313" key="5">
    <source>
        <dbReference type="EMBL" id="RZF38559.1"/>
    </source>
</evidence>
<dbReference type="Gene3D" id="2.60.40.10">
    <property type="entry name" value="Immunoglobulins"/>
    <property type="match status" value="2"/>
</dbReference>
<dbReference type="Gene3D" id="6.20.50.160">
    <property type="match status" value="1"/>
</dbReference>
<dbReference type="EMBL" id="QKKF02022243">
    <property type="protein sequence ID" value="RZF38559.1"/>
    <property type="molecule type" value="Genomic_DNA"/>
</dbReference>
<evidence type="ECO:0000259" key="3">
    <source>
        <dbReference type="SMART" id="SM01359"/>
    </source>
</evidence>
<dbReference type="GO" id="GO:0004866">
    <property type="term" value="F:endopeptidase inhibitor activity"/>
    <property type="evidence" value="ECO:0007669"/>
    <property type="project" value="InterPro"/>
</dbReference>
<dbReference type="Gene3D" id="4.10.400.10">
    <property type="entry name" value="Low-density Lipoprotein Receptor"/>
    <property type="match status" value="1"/>
</dbReference>
<dbReference type="Gene3D" id="1.50.10.20">
    <property type="match status" value="1"/>
</dbReference>
<dbReference type="InterPro" id="IPR008930">
    <property type="entry name" value="Terpenoid_cyclase/PrenylTrfase"/>
</dbReference>
<dbReference type="Gene3D" id="2.60.40.2950">
    <property type="match status" value="1"/>
</dbReference>
<dbReference type="SMART" id="SM01360">
    <property type="entry name" value="A2M"/>
    <property type="match status" value="1"/>
</dbReference>
<dbReference type="SUPFAM" id="SSF48239">
    <property type="entry name" value="Terpenoid cyclases/Protein prenyltransferases"/>
    <property type="match status" value="1"/>
</dbReference>
<name>A0A482WYB2_LAOST</name>
<evidence type="ECO:0000256" key="1">
    <source>
        <dbReference type="ARBA" id="ARBA00023157"/>
    </source>
</evidence>
<accession>A0A482WYB2</accession>
<feature type="domain" description="Alpha-2-macroglobulin" evidence="4">
    <location>
        <begin position="729"/>
        <end position="821"/>
    </location>
</feature>
<dbReference type="Pfam" id="PF00207">
    <property type="entry name" value="A2M"/>
    <property type="match status" value="1"/>
</dbReference>
<dbReference type="Gene3D" id="2.60.40.690">
    <property type="entry name" value="Alpha-macroglobulin, receptor-binding domain"/>
    <property type="match status" value="1"/>
</dbReference>
<dbReference type="InterPro" id="IPR036055">
    <property type="entry name" value="LDL_receptor-like_sf"/>
</dbReference>
<dbReference type="Proteomes" id="UP000291343">
    <property type="component" value="Unassembled WGS sequence"/>
</dbReference>
<dbReference type="InterPro" id="IPR036595">
    <property type="entry name" value="A-macroglobulin_rcpt-bd_sf"/>
</dbReference>
<organism evidence="5 6">
    <name type="scientific">Laodelphax striatellus</name>
    <name type="common">Small brown planthopper</name>
    <name type="synonym">Delphax striatella</name>
    <dbReference type="NCBI Taxonomy" id="195883"/>
    <lineage>
        <taxon>Eukaryota</taxon>
        <taxon>Metazoa</taxon>
        <taxon>Ecdysozoa</taxon>
        <taxon>Arthropoda</taxon>
        <taxon>Hexapoda</taxon>
        <taxon>Insecta</taxon>
        <taxon>Pterygota</taxon>
        <taxon>Neoptera</taxon>
        <taxon>Paraneoptera</taxon>
        <taxon>Hemiptera</taxon>
        <taxon>Auchenorrhyncha</taxon>
        <taxon>Fulgoroidea</taxon>
        <taxon>Delphacidae</taxon>
        <taxon>Criomorphinae</taxon>
        <taxon>Laodelphax</taxon>
    </lineage>
</organism>
<keyword evidence="1 2" id="KW-1015">Disulfide bond</keyword>
<dbReference type="Gene3D" id="2.60.40.1930">
    <property type="match status" value="2"/>
</dbReference>
<dbReference type="SUPFAM" id="SSF49410">
    <property type="entry name" value="Alpha-macroglobulin receptor domain"/>
    <property type="match status" value="1"/>
</dbReference>
<dbReference type="InterPro" id="IPR050473">
    <property type="entry name" value="A2M/Complement_sys"/>
</dbReference>
<dbReference type="InterPro" id="IPR002172">
    <property type="entry name" value="LDrepeatLR_classA_rpt"/>
</dbReference>
<dbReference type="SMART" id="SM01359">
    <property type="entry name" value="A2M_N_2"/>
    <property type="match status" value="1"/>
</dbReference>
<dbReference type="PANTHER" id="PTHR11412:SF146">
    <property type="entry name" value="CD109 ANTIGEN"/>
    <property type="match status" value="1"/>
</dbReference>
<dbReference type="InterPro" id="IPR001599">
    <property type="entry name" value="Macroglobln_a2"/>
</dbReference>
<dbReference type="PROSITE" id="PS50068">
    <property type="entry name" value="LDLRA_2"/>
    <property type="match status" value="1"/>
</dbReference>
<dbReference type="InParanoid" id="A0A482WYB2"/>
<dbReference type="Pfam" id="PF07703">
    <property type="entry name" value="A2M_BRD"/>
    <property type="match status" value="1"/>
</dbReference>
<dbReference type="OrthoDB" id="6359008at2759"/>
<evidence type="ECO:0000256" key="2">
    <source>
        <dbReference type="PROSITE-ProRule" id="PRU00124"/>
    </source>
</evidence>
<comment type="caution">
    <text evidence="5">The sequence shown here is derived from an EMBL/GenBank/DDBJ whole genome shotgun (WGS) entry which is preliminary data.</text>
</comment>
<keyword evidence="6" id="KW-1185">Reference proteome</keyword>
<evidence type="ECO:0000259" key="4">
    <source>
        <dbReference type="SMART" id="SM01360"/>
    </source>
</evidence>
<dbReference type="Gene3D" id="2.60.40.1940">
    <property type="match status" value="1"/>
</dbReference>